<evidence type="ECO:0000313" key="4">
    <source>
        <dbReference type="EMBL" id="KQC30217.1"/>
    </source>
</evidence>
<dbReference type="EMBL" id="LCTZ01000002">
    <property type="protein sequence ID" value="KQC30217.1"/>
    <property type="molecule type" value="Genomic_DNA"/>
</dbReference>
<keyword evidence="2" id="KW-0472">Membrane</keyword>
<dbReference type="InterPro" id="IPR023155">
    <property type="entry name" value="Cyt_c-552/4"/>
</dbReference>
<evidence type="ECO:0000256" key="1">
    <source>
        <dbReference type="ARBA" id="ARBA00022729"/>
    </source>
</evidence>
<dbReference type="STRING" id="346185.AAY42_10260"/>
<comment type="caution">
    <text evidence="4">The sequence shown here is derived from an EMBL/GenBank/DDBJ whole genome shotgun (WGS) entry which is preliminary data.</text>
</comment>
<organism evidence="4 5">
    <name type="scientific">Flagellimonas eckloniae</name>
    <dbReference type="NCBI Taxonomy" id="346185"/>
    <lineage>
        <taxon>Bacteria</taxon>
        <taxon>Pseudomonadati</taxon>
        <taxon>Bacteroidota</taxon>
        <taxon>Flavobacteriia</taxon>
        <taxon>Flavobacteriales</taxon>
        <taxon>Flavobacteriaceae</taxon>
        <taxon>Flagellimonas</taxon>
    </lineage>
</organism>
<keyword evidence="2" id="KW-0812">Transmembrane</keyword>
<evidence type="ECO:0000256" key="2">
    <source>
        <dbReference type="SAM" id="Phobius"/>
    </source>
</evidence>
<dbReference type="OrthoDB" id="9814800at2"/>
<accession>A0A0Q0XMF9</accession>
<dbReference type="InterPro" id="IPR051829">
    <property type="entry name" value="Multiheme_Cytochr_ET"/>
</dbReference>
<name>A0A0Q0XMF9_9FLAO</name>
<dbReference type="PATRIC" id="fig|1547436.3.peg.2116"/>
<dbReference type="PANTHER" id="PTHR35038">
    <property type="entry name" value="DISSIMILATORY SULFITE REDUCTASE SIRA"/>
    <property type="match status" value="1"/>
</dbReference>
<feature type="transmembrane region" description="Helical" evidence="2">
    <location>
        <begin position="7"/>
        <end position="26"/>
    </location>
</feature>
<gene>
    <name evidence="4" type="ORF">AAY42_10260</name>
</gene>
<keyword evidence="5" id="KW-1185">Reference proteome</keyword>
<reference evidence="4 5" key="1">
    <citation type="submission" date="2015-04" db="EMBL/GenBank/DDBJ databases">
        <title>Complete genome of flavobacterium.</title>
        <authorList>
            <person name="Kwon Y.M."/>
            <person name="Kim S.-J."/>
        </authorList>
    </citation>
    <scope>NUCLEOTIDE SEQUENCE [LARGE SCALE GENOMIC DNA]</scope>
    <source>
        <strain evidence="4 5">DK169</strain>
    </source>
</reference>
<evidence type="ECO:0000313" key="5">
    <source>
        <dbReference type="Proteomes" id="UP000050827"/>
    </source>
</evidence>
<proteinExistence type="predicted"/>
<dbReference type="Pfam" id="PF13435">
    <property type="entry name" value="Cytochrome_C554"/>
    <property type="match status" value="1"/>
</dbReference>
<dbReference type="CDD" id="cd08168">
    <property type="entry name" value="Cytochrom_C3"/>
    <property type="match status" value="1"/>
</dbReference>
<dbReference type="PANTHER" id="PTHR35038:SF8">
    <property type="entry name" value="C-TYPE POLYHEME CYTOCHROME OMCC"/>
    <property type="match status" value="1"/>
</dbReference>
<dbReference type="AlphaFoldDB" id="A0A0Q0XMF9"/>
<dbReference type="Gene3D" id="1.10.1130.10">
    <property type="entry name" value="Flavocytochrome C3, Chain A"/>
    <property type="match status" value="1"/>
</dbReference>
<protein>
    <recommendedName>
        <fullName evidence="3">Cytochrome c-552/4 domain-containing protein</fullName>
    </recommendedName>
</protein>
<evidence type="ECO:0000259" key="3">
    <source>
        <dbReference type="Pfam" id="PF13435"/>
    </source>
</evidence>
<keyword evidence="1" id="KW-0732">Signal</keyword>
<dbReference type="InterPro" id="IPR036280">
    <property type="entry name" value="Multihaem_cyt_sf"/>
</dbReference>
<dbReference type="Proteomes" id="UP000050827">
    <property type="component" value="Unassembled WGS sequence"/>
</dbReference>
<feature type="domain" description="Cytochrome c-552/4" evidence="3">
    <location>
        <begin position="184"/>
        <end position="222"/>
    </location>
</feature>
<dbReference type="SUPFAM" id="SSF48695">
    <property type="entry name" value="Multiheme cytochromes"/>
    <property type="match status" value="1"/>
</dbReference>
<dbReference type="RefSeq" id="WP_055394853.1">
    <property type="nucleotide sequence ID" value="NZ_LCTZ01000002.1"/>
</dbReference>
<sequence length="408" mass="45570">MDTHQSTILKSFLIGAGLFFVALAIYNCKNPEIASDYLIIEPIAIHENGKAFAGSTSCIPCHTDIYNSHIGTAHFKTSALADSSKIKGNFEFGKNTFTLNDRVLFTMMATDSGFYQRANFIHNELELFNLQVDIVVGSGTKGQSYLSWEEDALFQLQTSYFTPTDRWTSSPGLKELISPRPVIARCFECHSTYAKNTTPDKKGNHFDKSQIIYGIDCERCHGASAKHVGYHIKNPDAKVSKYVIKHSALSKQQKLDACALCHSGDRKPIQPPFSFTIGDDLSKFSTSETKENNISLDVHGNQYGLLTASKCFTKSKNMDCTSCHNPHKNQRNQTSTFIQKCIQCHSKGKTVCMATKDVQRMKDNNCISCHMPLISSKSMKIQLDTMETAVKVRTHLISIYPEDTSKQP</sequence>
<keyword evidence="2" id="KW-1133">Transmembrane helix</keyword>